<dbReference type="AlphaFoldDB" id="A0A818T077"/>
<feature type="non-terminal residue" evidence="2">
    <location>
        <position position="1"/>
    </location>
</feature>
<dbReference type="Pfam" id="PF01541">
    <property type="entry name" value="GIY-YIG"/>
    <property type="match status" value="1"/>
</dbReference>
<evidence type="ECO:0000259" key="1">
    <source>
        <dbReference type="Pfam" id="PF01541"/>
    </source>
</evidence>
<proteinExistence type="predicted"/>
<comment type="caution">
    <text evidence="2">The sequence shown here is derived from an EMBL/GenBank/DDBJ whole genome shotgun (WGS) entry which is preliminary data.</text>
</comment>
<dbReference type="EMBL" id="CAJNYV010004462">
    <property type="protein sequence ID" value="CAF3673050.1"/>
    <property type="molecule type" value="Genomic_DNA"/>
</dbReference>
<protein>
    <recommendedName>
        <fullName evidence="1">GIY-YIG domain-containing protein</fullName>
    </recommendedName>
</protein>
<dbReference type="InterPro" id="IPR035901">
    <property type="entry name" value="GIY-YIG_endonuc_sf"/>
</dbReference>
<organism evidence="2 3">
    <name type="scientific">Rotaria socialis</name>
    <dbReference type="NCBI Taxonomy" id="392032"/>
    <lineage>
        <taxon>Eukaryota</taxon>
        <taxon>Metazoa</taxon>
        <taxon>Spiralia</taxon>
        <taxon>Gnathifera</taxon>
        <taxon>Rotifera</taxon>
        <taxon>Eurotatoria</taxon>
        <taxon>Bdelloidea</taxon>
        <taxon>Philodinida</taxon>
        <taxon>Philodinidae</taxon>
        <taxon>Rotaria</taxon>
    </lineage>
</organism>
<dbReference type="SUPFAM" id="SSF82771">
    <property type="entry name" value="GIY-YIG endonuclease"/>
    <property type="match status" value="1"/>
</dbReference>
<evidence type="ECO:0000313" key="3">
    <source>
        <dbReference type="Proteomes" id="UP000663865"/>
    </source>
</evidence>
<evidence type="ECO:0000313" key="2">
    <source>
        <dbReference type="EMBL" id="CAF3673050.1"/>
    </source>
</evidence>
<reference evidence="2" key="1">
    <citation type="submission" date="2021-02" db="EMBL/GenBank/DDBJ databases">
        <authorList>
            <person name="Nowell W R."/>
        </authorList>
    </citation>
    <scope>NUCLEOTIDE SEQUENCE</scope>
</reference>
<sequence>QAKRVIDFDNIIVMPIVNLNLDIIPRTVEIVNKNSNSIGGFVKIKNSTGNTDAGLYAIKCESCPKIYIGESDDCRRRSREHLRDVNINKRDSPLVQHSNNNDPAHSVNPRSFEMFYKSADVGNRKFLESFLINKFDNFNRDLGSFKSDYVIGNILKDNPMFLACNKKLESVIAQWQVP</sequence>
<dbReference type="Gene3D" id="3.40.1440.10">
    <property type="entry name" value="GIY-YIG endonuclease"/>
    <property type="match status" value="1"/>
</dbReference>
<dbReference type="InterPro" id="IPR000305">
    <property type="entry name" value="GIY-YIG_endonuc"/>
</dbReference>
<accession>A0A818T077</accession>
<name>A0A818T077_9BILA</name>
<feature type="domain" description="GIY-YIG" evidence="1">
    <location>
        <begin position="54"/>
        <end position="134"/>
    </location>
</feature>
<dbReference type="Proteomes" id="UP000663865">
    <property type="component" value="Unassembled WGS sequence"/>
</dbReference>
<gene>
    <name evidence="2" type="ORF">KIK155_LOCUS24807</name>
</gene>